<accession>A0A927U8B2</accession>
<name>A0A927U8B2_9FIRM</name>
<sequence>MELGLVEGTVKLCEHDSEWADEAARTIEYLKQLLKDQDILEYQHVGSTSINGIPAKPIIDIAAAISDESVVEKCKDTFEAEGFKYLGKVQDDDWMYYIGHPGQNDRTHHVHLVTAGSRTWKAYIAFRDYLNTFPDEAKKYEDIKRKAAEQNINKRKEYHKMKSPVIEELEMKAIEWFDAKDR</sequence>
<dbReference type="SUPFAM" id="SSF81301">
    <property type="entry name" value="Nucleotidyltransferase"/>
    <property type="match status" value="1"/>
</dbReference>
<dbReference type="PANTHER" id="PTHR34822">
    <property type="entry name" value="GRPB DOMAIN PROTEIN (AFU_ORTHOLOGUE AFUA_1G01530)"/>
    <property type="match status" value="1"/>
</dbReference>
<organism evidence="1 2">
    <name type="scientific">Pseudobutyrivibrio ruminis</name>
    <dbReference type="NCBI Taxonomy" id="46206"/>
    <lineage>
        <taxon>Bacteria</taxon>
        <taxon>Bacillati</taxon>
        <taxon>Bacillota</taxon>
        <taxon>Clostridia</taxon>
        <taxon>Lachnospirales</taxon>
        <taxon>Lachnospiraceae</taxon>
        <taxon>Pseudobutyrivibrio</taxon>
    </lineage>
</organism>
<dbReference type="InterPro" id="IPR043519">
    <property type="entry name" value="NT_sf"/>
</dbReference>
<evidence type="ECO:0000313" key="1">
    <source>
        <dbReference type="EMBL" id="MBE5918996.1"/>
    </source>
</evidence>
<dbReference type="Gene3D" id="3.30.460.10">
    <property type="entry name" value="Beta Polymerase, domain 2"/>
    <property type="match status" value="1"/>
</dbReference>
<dbReference type="EMBL" id="SVER01000008">
    <property type="protein sequence ID" value="MBE5918996.1"/>
    <property type="molecule type" value="Genomic_DNA"/>
</dbReference>
<proteinExistence type="predicted"/>
<dbReference type="InterPro" id="IPR007344">
    <property type="entry name" value="GrpB/CoaE"/>
</dbReference>
<comment type="caution">
    <text evidence="1">The sequence shown here is derived from an EMBL/GenBank/DDBJ whole genome shotgun (WGS) entry which is preliminary data.</text>
</comment>
<reference evidence="1" key="1">
    <citation type="submission" date="2019-04" db="EMBL/GenBank/DDBJ databases">
        <title>Evolution of Biomass-Degrading Anaerobic Consortia Revealed by Metagenomics.</title>
        <authorList>
            <person name="Peng X."/>
        </authorList>
    </citation>
    <scope>NUCLEOTIDE SEQUENCE</scope>
    <source>
        <strain evidence="1">SIG311</strain>
    </source>
</reference>
<evidence type="ECO:0000313" key="2">
    <source>
        <dbReference type="Proteomes" id="UP000766246"/>
    </source>
</evidence>
<protein>
    <submittedName>
        <fullName evidence="1">GrpB family protein</fullName>
    </submittedName>
</protein>
<gene>
    <name evidence="1" type="ORF">E7272_04045</name>
</gene>
<dbReference type="AlphaFoldDB" id="A0A927U8B2"/>
<dbReference type="PANTHER" id="PTHR34822:SF1">
    <property type="entry name" value="GRPB FAMILY PROTEIN"/>
    <property type="match status" value="1"/>
</dbReference>
<dbReference type="Proteomes" id="UP000766246">
    <property type="component" value="Unassembled WGS sequence"/>
</dbReference>
<dbReference type="Pfam" id="PF04229">
    <property type="entry name" value="GrpB"/>
    <property type="match status" value="1"/>
</dbReference>